<dbReference type="InterPro" id="IPR029063">
    <property type="entry name" value="SAM-dependent_MTases_sf"/>
</dbReference>
<organism evidence="1 2">
    <name type="scientific">Kitasatospora cystarginea</name>
    <dbReference type="NCBI Taxonomy" id="58350"/>
    <lineage>
        <taxon>Bacteria</taxon>
        <taxon>Bacillati</taxon>
        <taxon>Actinomycetota</taxon>
        <taxon>Actinomycetes</taxon>
        <taxon>Kitasatosporales</taxon>
        <taxon>Streptomycetaceae</taxon>
        <taxon>Kitasatospora</taxon>
    </lineage>
</organism>
<name>A0ABN3ERE1_9ACTN</name>
<evidence type="ECO:0000313" key="2">
    <source>
        <dbReference type="Proteomes" id="UP001500305"/>
    </source>
</evidence>
<dbReference type="Proteomes" id="UP001500305">
    <property type="component" value="Unassembled WGS sequence"/>
</dbReference>
<gene>
    <name evidence="1" type="ORF">GCM10010430_59850</name>
</gene>
<dbReference type="GO" id="GO:0032259">
    <property type="term" value="P:methylation"/>
    <property type="evidence" value="ECO:0007669"/>
    <property type="project" value="UniProtKB-KW"/>
</dbReference>
<evidence type="ECO:0000313" key="1">
    <source>
        <dbReference type="EMBL" id="GAA2266796.1"/>
    </source>
</evidence>
<dbReference type="Gene3D" id="3.40.50.150">
    <property type="entry name" value="Vaccinia Virus protein VP39"/>
    <property type="match status" value="1"/>
</dbReference>
<dbReference type="RefSeq" id="WP_344639643.1">
    <property type="nucleotide sequence ID" value="NZ_BAAATR010000034.1"/>
</dbReference>
<keyword evidence="2" id="KW-1185">Reference proteome</keyword>
<keyword evidence="1" id="KW-0489">Methyltransferase</keyword>
<dbReference type="EMBL" id="BAAATR010000034">
    <property type="protein sequence ID" value="GAA2266796.1"/>
    <property type="molecule type" value="Genomic_DNA"/>
</dbReference>
<keyword evidence="1" id="KW-0808">Transferase</keyword>
<dbReference type="SUPFAM" id="SSF53335">
    <property type="entry name" value="S-adenosyl-L-methionine-dependent methyltransferases"/>
    <property type="match status" value="1"/>
</dbReference>
<reference evidence="1 2" key="1">
    <citation type="journal article" date="2019" name="Int. J. Syst. Evol. Microbiol.">
        <title>The Global Catalogue of Microorganisms (GCM) 10K type strain sequencing project: providing services to taxonomists for standard genome sequencing and annotation.</title>
        <authorList>
            <consortium name="The Broad Institute Genomics Platform"/>
            <consortium name="The Broad Institute Genome Sequencing Center for Infectious Disease"/>
            <person name="Wu L."/>
            <person name="Ma J."/>
        </authorList>
    </citation>
    <scope>NUCLEOTIDE SEQUENCE [LARGE SCALE GENOMIC DNA]</scope>
    <source>
        <strain evidence="1 2">JCM 7356</strain>
    </source>
</reference>
<sequence>MPTHDPTAPSAAIWPAPAQAAETLFTEIYRTNHWGSPESVSGPGSELRQTKAVRAALASVLARYTIRTITDAGCGDINWIRHVDGFDQLNAYVGLDVVADLVQLNQERHGNERISFQQADLSRDDIPAADLVIARDCLVHLTHHEVLMFLDRVATSGSTYLLATTYVGETENHDTADTHWRPLNLQAAPFHLPEPIEHFNTDFTDDGRHHPGNGLGLWKIDQLNSRTT</sequence>
<accession>A0ABN3ERE1</accession>
<dbReference type="GO" id="GO:0008168">
    <property type="term" value="F:methyltransferase activity"/>
    <property type="evidence" value="ECO:0007669"/>
    <property type="project" value="UniProtKB-KW"/>
</dbReference>
<proteinExistence type="predicted"/>
<comment type="caution">
    <text evidence="1">The sequence shown here is derived from an EMBL/GenBank/DDBJ whole genome shotgun (WGS) entry which is preliminary data.</text>
</comment>
<protein>
    <submittedName>
        <fullName evidence="1">Class I SAM-dependent methyltransferase</fullName>
    </submittedName>
</protein>